<protein>
    <submittedName>
        <fullName evidence="1">Uncharacterized protein</fullName>
    </submittedName>
</protein>
<organism evidence="1 2">
    <name type="scientific">Streptomyces scopuliridis</name>
    <dbReference type="NCBI Taxonomy" id="452529"/>
    <lineage>
        <taxon>Bacteria</taxon>
        <taxon>Bacillati</taxon>
        <taxon>Actinomycetota</taxon>
        <taxon>Actinomycetes</taxon>
        <taxon>Kitasatosporales</taxon>
        <taxon>Streptomycetaceae</taxon>
        <taxon>Streptomyces</taxon>
    </lineage>
</organism>
<dbReference type="Proteomes" id="UP001348369">
    <property type="component" value="Chromosome"/>
</dbReference>
<reference evidence="1" key="1">
    <citation type="submission" date="2022-10" db="EMBL/GenBank/DDBJ databases">
        <title>The complete genomes of actinobacterial strains from the NBC collection.</title>
        <authorList>
            <person name="Joergensen T.S."/>
            <person name="Alvarez Arevalo M."/>
            <person name="Sterndorff E.B."/>
            <person name="Faurdal D."/>
            <person name="Vuksanovic O."/>
            <person name="Mourched A.-S."/>
            <person name="Charusanti P."/>
            <person name="Shaw S."/>
            <person name="Blin K."/>
            <person name="Weber T."/>
        </authorList>
    </citation>
    <scope>NUCLEOTIDE SEQUENCE</scope>
    <source>
        <strain evidence="1">NBC 01771</strain>
    </source>
</reference>
<keyword evidence="2" id="KW-1185">Reference proteome</keyword>
<sequence length="207" mass="20942">MRTPATTTSTSPSGPKSLTRPSSPTSGKALRWPAAAAACAAAVALVAGCGTDTTAGVVPEGWGTLKTSAVTVAHPPAFTPQGAGERSTYNAAAATLAEGGKDVGMITVQLDFTNADSVEEAAIGAEAGIALGSTLGKQRKIEVAGPEGRTEARRIDFEFTEKGSRIKGVIVAGLDSARKSYAVRVDAAKGRLGDGDLTKIIDSITLK</sequence>
<evidence type="ECO:0000313" key="1">
    <source>
        <dbReference type="EMBL" id="WSB97995.1"/>
    </source>
</evidence>
<name>A0ACD4ZIM2_9ACTN</name>
<gene>
    <name evidence="1" type="ORF">OG835_13845</name>
</gene>
<dbReference type="EMBL" id="CP109109">
    <property type="protein sequence ID" value="WSB97995.1"/>
    <property type="molecule type" value="Genomic_DNA"/>
</dbReference>
<evidence type="ECO:0000313" key="2">
    <source>
        <dbReference type="Proteomes" id="UP001348369"/>
    </source>
</evidence>
<proteinExistence type="predicted"/>
<accession>A0ACD4ZIM2</accession>